<feature type="compositionally biased region" description="Polar residues" evidence="1">
    <location>
        <begin position="41"/>
        <end position="53"/>
    </location>
</feature>
<feature type="compositionally biased region" description="Low complexity" evidence="1">
    <location>
        <begin position="95"/>
        <end position="118"/>
    </location>
</feature>
<dbReference type="EMBL" id="BNCP01000016">
    <property type="protein sequence ID" value="GIL79905.1"/>
    <property type="molecule type" value="Genomic_DNA"/>
</dbReference>
<accession>A0A8J4FME3</accession>
<keyword evidence="3" id="KW-1185">Reference proteome</keyword>
<feature type="region of interest" description="Disordered" evidence="1">
    <location>
        <begin position="27"/>
        <end position="151"/>
    </location>
</feature>
<dbReference type="Proteomes" id="UP000747110">
    <property type="component" value="Unassembled WGS sequence"/>
</dbReference>
<reference evidence="2" key="1">
    <citation type="journal article" date="2021" name="Proc. Natl. Acad. Sci. U.S.A.">
        <title>Three genomes in the algal genus Volvox reveal the fate of a haploid sex-determining region after a transition to homothallism.</title>
        <authorList>
            <person name="Yamamoto K."/>
            <person name="Hamaji T."/>
            <person name="Kawai-Toyooka H."/>
            <person name="Matsuzaki R."/>
            <person name="Takahashi F."/>
            <person name="Nishimura Y."/>
            <person name="Kawachi M."/>
            <person name="Noguchi H."/>
            <person name="Minakuchi Y."/>
            <person name="Umen J.G."/>
            <person name="Toyoda A."/>
            <person name="Nozaki H."/>
        </authorList>
    </citation>
    <scope>NUCLEOTIDE SEQUENCE</scope>
    <source>
        <strain evidence="2">NIES-3786</strain>
    </source>
</reference>
<sequence>LSVRIEERLREAAARRAQHLELIKERAALGKDLYERRTMDGNATSPRSPQSRYTRPPSPEVASASAGGQQVFPPPPLGRPTTPPGSGAPARPWQSGASATLGAGGAPAASTAASGFGAQLPCSPSGLNSSTSHATLTADGSSCLSPLRSSDRSITLSADPRRRLKGMRRRVCKSLARLEAARPDYTEPIHLQTLLEGADGRELVAGWAQLVETALRDTATAAAADTAATAAGKSGRRKGASASAASAAAAAAAATGSMAPGGNDSSTTIRGSSGGGKGSAAGPTGSSGGAVTGGGITVGSEAATAAGSVKHLLQRVHTDLGGRSKGIALHAARPSGLLTALAELLTLPTATAASH</sequence>
<dbReference type="AlphaFoldDB" id="A0A8J4FME3"/>
<dbReference type="PANTHER" id="PTHR31434">
    <property type="entry name" value="S PHASE CYCLIN A-ASSOCIATED PROTEIN IN THE ENDOPLASMIC RETICULUM"/>
    <property type="match status" value="1"/>
</dbReference>
<feature type="compositionally biased region" description="Pro residues" evidence="1">
    <location>
        <begin position="72"/>
        <end position="83"/>
    </location>
</feature>
<feature type="compositionally biased region" description="Gly residues" evidence="1">
    <location>
        <begin position="272"/>
        <end position="288"/>
    </location>
</feature>
<evidence type="ECO:0000313" key="3">
    <source>
        <dbReference type="Proteomes" id="UP000747110"/>
    </source>
</evidence>
<evidence type="ECO:0000313" key="2">
    <source>
        <dbReference type="EMBL" id="GIL79905.1"/>
    </source>
</evidence>
<organism evidence="2 3">
    <name type="scientific">Volvox reticuliferus</name>
    <dbReference type="NCBI Taxonomy" id="1737510"/>
    <lineage>
        <taxon>Eukaryota</taxon>
        <taxon>Viridiplantae</taxon>
        <taxon>Chlorophyta</taxon>
        <taxon>core chlorophytes</taxon>
        <taxon>Chlorophyceae</taxon>
        <taxon>CS clade</taxon>
        <taxon>Chlamydomonadales</taxon>
        <taxon>Volvocaceae</taxon>
        <taxon>Volvox</taxon>
    </lineage>
</organism>
<gene>
    <name evidence="2" type="ORF">Vretifemale_9141</name>
</gene>
<feature type="compositionally biased region" description="Basic and acidic residues" evidence="1">
    <location>
        <begin position="27"/>
        <end position="39"/>
    </location>
</feature>
<feature type="compositionally biased region" description="Polar residues" evidence="1">
    <location>
        <begin position="125"/>
        <end position="151"/>
    </location>
</feature>
<comment type="caution">
    <text evidence="2">The sequence shown here is derived from an EMBL/GenBank/DDBJ whole genome shotgun (WGS) entry which is preliminary data.</text>
</comment>
<feature type="non-terminal residue" evidence="2">
    <location>
        <position position="355"/>
    </location>
</feature>
<dbReference type="PANTHER" id="PTHR31434:SF2">
    <property type="entry name" value="S PHASE CYCLIN A-ASSOCIATED PROTEIN IN THE ENDOPLASMIC RETICULUM"/>
    <property type="match status" value="1"/>
</dbReference>
<name>A0A8J4FME3_9CHLO</name>
<proteinExistence type="predicted"/>
<feature type="non-terminal residue" evidence="2">
    <location>
        <position position="1"/>
    </location>
</feature>
<evidence type="ECO:0000256" key="1">
    <source>
        <dbReference type="SAM" id="MobiDB-lite"/>
    </source>
</evidence>
<protein>
    <submittedName>
        <fullName evidence="2">Uncharacterized protein</fullName>
    </submittedName>
</protein>
<feature type="region of interest" description="Disordered" evidence="1">
    <location>
        <begin position="255"/>
        <end position="288"/>
    </location>
</feature>